<proteinExistence type="predicted"/>
<feature type="compositionally biased region" description="Basic and acidic residues" evidence="1">
    <location>
        <begin position="70"/>
        <end position="80"/>
    </location>
</feature>
<accession>A0A505DH32</accession>
<evidence type="ECO:0000256" key="1">
    <source>
        <dbReference type="SAM" id="MobiDB-lite"/>
    </source>
</evidence>
<dbReference type="AlphaFoldDB" id="A0A505DH32"/>
<feature type="region of interest" description="Disordered" evidence="1">
    <location>
        <begin position="54"/>
        <end position="86"/>
    </location>
</feature>
<gene>
    <name evidence="2" type="ORF">FGD71_042545</name>
</gene>
<dbReference type="EMBL" id="VCHX02000336">
    <property type="protein sequence ID" value="TPQ16281.1"/>
    <property type="molecule type" value="Genomic_DNA"/>
</dbReference>
<comment type="caution">
    <text evidence="2">The sequence shown here is derived from an EMBL/GenBank/DDBJ whole genome shotgun (WGS) entry which is preliminary data.</text>
</comment>
<sequence length="86" mass="9518">MMARTKLIQELRREGAGHSRTSAALLVEDYAHLLAVQLREAGHREAADLIDPRAGQCTCGAPDGDDEDSTQTRRYWEHSRACPRGA</sequence>
<organism evidence="2 3">
    <name type="scientific">Streptomyces sporangiiformans</name>
    <dbReference type="NCBI Taxonomy" id="2315329"/>
    <lineage>
        <taxon>Bacteria</taxon>
        <taxon>Bacillati</taxon>
        <taxon>Actinomycetota</taxon>
        <taxon>Actinomycetes</taxon>
        <taxon>Kitasatosporales</taxon>
        <taxon>Streptomycetaceae</taxon>
        <taxon>Streptomyces</taxon>
    </lineage>
</organism>
<reference evidence="2 3" key="1">
    <citation type="submission" date="2019-06" db="EMBL/GenBank/DDBJ databases">
        <title>Streptomyces sporangiiformans sp. nov., a novel actinomycete isolated from soil in Mount Song.</title>
        <authorList>
            <person name="Han L."/>
        </authorList>
    </citation>
    <scope>NUCLEOTIDE SEQUENCE [LARGE SCALE GENOMIC DNA]</scope>
    <source>
        <strain evidence="2 3">NEAU-SSA 1</strain>
    </source>
</reference>
<dbReference type="RefSeq" id="WP_119105948.1">
    <property type="nucleotide sequence ID" value="NZ_QXMJ01000336.1"/>
</dbReference>
<evidence type="ECO:0000313" key="3">
    <source>
        <dbReference type="Proteomes" id="UP000317378"/>
    </source>
</evidence>
<protein>
    <submittedName>
        <fullName evidence="2">Uncharacterized protein</fullName>
    </submittedName>
</protein>
<name>A0A505DH32_9ACTN</name>
<evidence type="ECO:0000313" key="2">
    <source>
        <dbReference type="EMBL" id="TPQ16281.1"/>
    </source>
</evidence>
<keyword evidence="3" id="KW-1185">Reference proteome</keyword>
<dbReference type="OrthoDB" id="4241578at2"/>
<dbReference type="Proteomes" id="UP000317378">
    <property type="component" value="Unassembled WGS sequence"/>
</dbReference>